<evidence type="ECO:0000259" key="1">
    <source>
        <dbReference type="PROSITE" id="PS50097"/>
    </source>
</evidence>
<dbReference type="PaxDb" id="2903-EOD08785"/>
<dbReference type="EnsemblProtists" id="EOD08785">
    <property type="protein sequence ID" value="EOD08785"/>
    <property type="gene ID" value="EMIHUDRAFT_217037"/>
</dbReference>
<dbReference type="PROSITE" id="PS50097">
    <property type="entry name" value="BTB"/>
    <property type="match status" value="1"/>
</dbReference>
<dbReference type="KEGG" id="ehx:EMIHUDRAFT_217037"/>
<evidence type="ECO:0000313" key="3">
    <source>
        <dbReference type="Proteomes" id="UP000013827"/>
    </source>
</evidence>
<dbReference type="Proteomes" id="UP000013827">
    <property type="component" value="Unassembled WGS sequence"/>
</dbReference>
<dbReference type="Gene3D" id="1.25.40.420">
    <property type="match status" value="1"/>
</dbReference>
<accession>A0A0D3IC00</accession>
<dbReference type="Pfam" id="PF00651">
    <property type="entry name" value="BTB"/>
    <property type="match status" value="1"/>
</dbReference>
<dbReference type="GeneID" id="17255002"/>
<dbReference type="SUPFAM" id="SSF54695">
    <property type="entry name" value="POZ domain"/>
    <property type="match status" value="1"/>
</dbReference>
<sequence length="499" mass="55107">MRLVCDDGLHVTAHRCVIALASPVLSQLLYGNMPPPSSDGFAANLQLPGKQSKAVQEFVAWCYTDQIAPSCDPVALLHLSEEWDAPSLKAGLEPLLMDGISKLTCVDALLWGLEFQLAKLASAARVTILAEYTHVAGLQSFGRLPFSELRGMLQDDKLVVPSEMVVFESVASWCGQQSSAVDTSDVVQLLACVRYASMETAFLRGTVAVHPLLTRCDAAGEHVSDAVLHIAEEVDAAAAVSVGSKRPRETSIRPLPYKKRARLTGEFCTSSASRPSVRLAIASSDGVRLDFDAADASPRAPGYFYWLGTCAGTREWTNPAQEGEMEVKLANDYEKRTFVDEHLVLLPFDNTDPERDIYATLTSREKDRHNCPISHLQFQLPHRFVLTGYAFTILSRHEDEDSDSDEHVGSTITWDVLTSKDGNCWKKLVRKQEATQSTDPFDEVLSRCVTGAEAPTFFPIPVDKVDTSGSRFFRFQARHPNYLDIWRVELYGSSLSSDQ</sequence>
<dbReference type="InterPro" id="IPR000210">
    <property type="entry name" value="BTB/POZ_dom"/>
</dbReference>
<dbReference type="CDD" id="cd18186">
    <property type="entry name" value="BTB_POZ_ZBTB_KLHL-like"/>
    <property type="match status" value="1"/>
</dbReference>
<dbReference type="RefSeq" id="XP_005761214.1">
    <property type="nucleotide sequence ID" value="XM_005761157.1"/>
</dbReference>
<dbReference type="Pfam" id="PF07707">
    <property type="entry name" value="BACK"/>
    <property type="match status" value="1"/>
</dbReference>
<reference evidence="3" key="1">
    <citation type="journal article" date="2013" name="Nature">
        <title>Pan genome of the phytoplankton Emiliania underpins its global distribution.</title>
        <authorList>
            <person name="Read B.A."/>
            <person name="Kegel J."/>
            <person name="Klute M.J."/>
            <person name="Kuo A."/>
            <person name="Lefebvre S.C."/>
            <person name="Maumus F."/>
            <person name="Mayer C."/>
            <person name="Miller J."/>
            <person name="Monier A."/>
            <person name="Salamov A."/>
            <person name="Young J."/>
            <person name="Aguilar M."/>
            <person name="Claverie J.M."/>
            <person name="Frickenhaus S."/>
            <person name="Gonzalez K."/>
            <person name="Herman E.K."/>
            <person name="Lin Y.C."/>
            <person name="Napier J."/>
            <person name="Ogata H."/>
            <person name="Sarno A.F."/>
            <person name="Shmutz J."/>
            <person name="Schroeder D."/>
            <person name="de Vargas C."/>
            <person name="Verret F."/>
            <person name="von Dassow P."/>
            <person name="Valentin K."/>
            <person name="Van de Peer Y."/>
            <person name="Wheeler G."/>
            <person name="Dacks J.B."/>
            <person name="Delwiche C.F."/>
            <person name="Dyhrman S.T."/>
            <person name="Glockner G."/>
            <person name="John U."/>
            <person name="Richards T."/>
            <person name="Worden A.Z."/>
            <person name="Zhang X."/>
            <person name="Grigoriev I.V."/>
            <person name="Allen A.E."/>
            <person name="Bidle K."/>
            <person name="Borodovsky M."/>
            <person name="Bowler C."/>
            <person name="Brownlee C."/>
            <person name="Cock J.M."/>
            <person name="Elias M."/>
            <person name="Gladyshev V.N."/>
            <person name="Groth M."/>
            <person name="Guda C."/>
            <person name="Hadaegh A."/>
            <person name="Iglesias-Rodriguez M.D."/>
            <person name="Jenkins J."/>
            <person name="Jones B.M."/>
            <person name="Lawson T."/>
            <person name="Leese F."/>
            <person name="Lindquist E."/>
            <person name="Lobanov A."/>
            <person name="Lomsadze A."/>
            <person name="Malik S.B."/>
            <person name="Marsh M.E."/>
            <person name="Mackinder L."/>
            <person name="Mock T."/>
            <person name="Mueller-Roeber B."/>
            <person name="Pagarete A."/>
            <person name="Parker M."/>
            <person name="Probert I."/>
            <person name="Quesneville H."/>
            <person name="Raines C."/>
            <person name="Rensing S.A."/>
            <person name="Riano-Pachon D.M."/>
            <person name="Richier S."/>
            <person name="Rokitta S."/>
            <person name="Shiraiwa Y."/>
            <person name="Soanes D.M."/>
            <person name="van der Giezen M."/>
            <person name="Wahlund T.M."/>
            <person name="Williams B."/>
            <person name="Wilson W."/>
            <person name="Wolfe G."/>
            <person name="Wurch L.L."/>
        </authorList>
    </citation>
    <scope>NUCLEOTIDE SEQUENCE</scope>
</reference>
<proteinExistence type="predicted"/>
<protein>
    <recommendedName>
        <fullName evidence="1">BTB domain-containing protein</fullName>
    </recommendedName>
</protein>
<dbReference type="SMART" id="SM00875">
    <property type="entry name" value="BACK"/>
    <property type="match status" value="1"/>
</dbReference>
<dbReference type="PANTHER" id="PTHR45632">
    <property type="entry name" value="LD33804P"/>
    <property type="match status" value="1"/>
</dbReference>
<dbReference type="Gene3D" id="3.30.710.10">
    <property type="entry name" value="Potassium Channel Kv1.1, Chain A"/>
    <property type="match status" value="1"/>
</dbReference>
<evidence type="ECO:0000313" key="2">
    <source>
        <dbReference type="EnsemblProtists" id="EOD08785"/>
    </source>
</evidence>
<name>A0A0D3IC00_EMIH1</name>
<organism evidence="2 3">
    <name type="scientific">Emiliania huxleyi (strain CCMP1516)</name>
    <dbReference type="NCBI Taxonomy" id="280463"/>
    <lineage>
        <taxon>Eukaryota</taxon>
        <taxon>Haptista</taxon>
        <taxon>Haptophyta</taxon>
        <taxon>Prymnesiophyceae</taxon>
        <taxon>Isochrysidales</taxon>
        <taxon>Noelaerhabdaceae</taxon>
        <taxon>Emiliania</taxon>
    </lineage>
</organism>
<keyword evidence="3" id="KW-1185">Reference proteome</keyword>
<reference evidence="2" key="2">
    <citation type="submission" date="2024-10" db="UniProtKB">
        <authorList>
            <consortium name="EnsemblProtists"/>
        </authorList>
    </citation>
    <scope>IDENTIFICATION</scope>
</reference>
<dbReference type="AlphaFoldDB" id="A0A0D3IC00"/>
<dbReference type="eggNOG" id="KOG4441">
    <property type="taxonomic scope" value="Eukaryota"/>
</dbReference>
<dbReference type="HOGENOM" id="CLU_546835_0_0_1"/>
<feature type="domain" description="BTB" evidence="1">
    <location>
        <begin position="1"/>
        <end position="71"/>
    </location>
</feature>
<dbReference type="InterPro" id="IPR011333">
    <property type="entry name" value="SKP1/BTB/POZ_sf"/>
</dbReference>
<dbReference type="InterPro" id="IPR011705">
    <property type="entry name" value="BACK"/>
</dbReference>
<dbReference type="STRING" id="2903.R1D2D4"/>